<dbReference type="InterPro" id="IPR000209">
    <property type="entry name" value="Peptidase_S8/S53_dom"/>
</dbReference>
<feature type="active site" description="Charge relay system" evidence="5">
    <location>
        <position position="224"/>
    </location>
</feature>
<feature type="domain" description="Peptidase S8/S53" evidence="7">
    <location>
        <begin position="14"/>
        <end position="273"/>
    </location>
</feature>
<keyword evidence="8" id="KW-0489">Methyltransferase</keyword>
<dbReference type="Proteomes" id="UP000220106">
    <property type="component" value="Unassembled WGS sequence"/>
</dbReference>
<dbReference type="GO" id="GO:0032259">
    <property type="term" value="P:methylation"/>
    <property type="evidence" value="ECO:0007669"/>
    <property type="project" value="UniProtKB-KW"/>
</dbReference>
<evidence type="ECO:0000256" key="3">
    <source>
        <dbReference type="ARBA" id="ARBA00022801"/>
    </source>
</evidence>
<dbReference type="Proteomes" id="UP000260457">
    <property type="component" value="Chromosome"/>
</dbReference>
<dbReference type="PRINTS" id="PR00723">
    <property type="entry name" value="SUBTILISIN"/>
</dbReference>
<sequence length="295" mass="31482">MIRARSIWREGFKGENIVVAVIDTGCQPDHPDLIGQIIGGYNFTEDYYSDPVNFADNNGHGTHVCGTIAAAENGFGVVGAAPKAKLLVLKVLTGSGEGTTENITSAINYAVHWTGPNGEKVRVISMSLGGPDDDPALHSSIINAVQSNIMVVCAAGNEGDGKAETNEYSYPAAYAEVVAVGSVNQRERISRFSNSNGEVDLVAPGEKVVSTFPGNQFAVLSGTSMAAPHVSGAVALLINKFETKLGRRLTESEEFNELLNNTVSLGKPKTQEGHGMLKLNHQKLEKIKKVLKEFR</sequence>
<keyword evidence="11" id="KW-1185">Reference proteome</keyword>
<accession>A0AAX0SAW8</accession>
<evidence type="ECO:0000259" key="7">
    <source>
        <dbReference type="Pfam" id="PF00082"/>
    </source>
</evidence>
<dbReference type="GO" id="GO:0006508">
    <property type="term" value="P:proteolysis"/>
    <property type="evidence" value="ECO:0007669"/>
    <property type="project" value="UniProtKB-KW"/>
</dbReference>
<dbReference type="AlphaFoldDB" id="A0AAX0SAW8"/>
<reference evidence="9 10" key="1">
    <citation type="submission" date="2017-09" db="EMBL/GenBank/DDBJ databases">
        <title>Large-scale bioinformatics analysis of Bacillus genomes uncovers conserved roles of natural products in bacterial physiology.</title>
        <authorList>
            <consortium name="Agbiome Team Llc"/>
            <person name="Bleich R.M."/>
            <person name="Kirk G.J."/>
            <person name="Santa Maria K.C."/>
            <person name="Allen S.E."/>
            <person name="Farag S."/>
            <person name="Shank E.A."/>
            <person name="Bowers A."/>
        </authorList>
    </citation>
    <scope>NUCLEOTIDE SEQUENCE [LARGE SCALE GENOMIC DNA]</scope>
    <source>
        <strain evidence="9 10">AFS003229</strain>
    </source>
</reference>
<dbReference type="PROSITE" id="PS00137">
    <property type="entry name" value="SUBTILASE_HIS"/>
    <property type="match status" value="1"/>
</dbReference>
<dbReference type="PROSITE" id="PS00138">
    <property type="entry name" value="SUBTILASE_SER"/>
    <property type="match status" value="1"/>
</dbReference>
<evidence type="ECO:0000313" key="9">
    <source>
        <dbReference type="EMBL" id="PEJ37811.1"/>
    </source>
</evidence>
<dbReference type="PANTHER" id="PTHR43399">
    <property type="entry name" value="SUBTILISIN-RELATED"/>
    <property type="match status" value="1"/>
</dbReference>
<evidence type="ECO:0000256" key="6">
    <source>
        <dbReference type="RuleBase" id="RU003355"/>
    </source>
</evidence>
<reference evidence="8 11" key="2">
    <citation type="submission" date="2018-07" db="EMBL/GenBank/DDBJ databases">
        <title>The molecular basis for the intramolecular migration of carboxyl group in the catabolism of para-hydroxybenzoate via gentisate.</title>
        <authorList>
            <person name="Zhao H."/>
            <person name="Xu Y."/>
            <person name="Lin S."/>
            <person name="Spain J.C."/>
            <person name="Zhou N.-Y."/>
        </authorList>
    </citation>
    <scope>NUCLEOTIDE SEQUENCE [LARGE SCALE GENOMIC DNA]</scope>
    <source>
        <strain evidence="8 11">PHB-7a</strain>
    </source>
</reference>
<evidence type="ECO:0000313" key="8">
    <source>
        <dbReference type="EMBL" id="AXN41913.1"/>
    </source>
</evidence>
<dbReference type="GO" id="GO:0004252">
    <property type="term" value="F:serine-type endopeptidase activity"/>
    <property type="evidence" value="ECO:0007669"/>
    <property type="project" value="UniProtKB-UniRule"/>
</dbReference>
<dbReference type="EMBL" id="NUEQ01000004">
    <property type="protein sequence ID" value="PEJ37811.1"/>
    <property type="molecule type" value="Genomic_DNA"/>
</dbReference>
<proteinExistence type="inferred from homology"/>
<evidence type="ECO:0000256" key="2">
    <source>
        <dbReference type="ARBA" id="ARBA00022670"/>
    </source>
</evidence>
<protein>
    <submittedName>
        <fullName evidence="9">Serine protease</fullName>
    </submittedName>
</protein>
<dbReference type="SUPFAM" id="SSF52743">
    <property type="entry name" value="Subtilisin-like"/>
    <property type="match status" value="1"/>
</dbReference>
<dbReference type="KEGG" id="pbut:DTO10_23180"/>
<dbReference type="PROSITE" id="PS51892">
    <property type="entry name" value="SUBTILASE"/>
    <property type="match status" value="1"/>
</dbReference>
<dbReference type="InterPro" id="IPR015500">
    <property type="entry name" value="Peptidase_S8_subtilisin-rel"/>
</dbReference>
<dbReference type="InterPro" id="IPR034202">
    <property type="entry name" value="Subtilisin_Carlsberg-like"/>
</dbReference>
<name>A0AAX0SAW8_9BACI</name>
<dbReference type="EMBL" id="CP030926">
    <property type="protein sequence ID" value="AXN41913.1"/>
    <property type="molecule type" value="Genomic_DNA"/>
</dbReference>
<gene>
    <name evidence="9" type="ORF">CN689_02445</name>
    <name evidence="8" type="ORF">DTO10_23180</name>
</gene>
<comment type="similarity">
    <text evidence="1 5 6">Belongs to the peptidase S8 family.</text>
</comment>
<feature type="active site" description="Charge relay system" evidence="5">
    <location>
        <position position="60"/>
    </location>
</feature>
<keyword evidence="2 5" id="KW-0645">Protease</keyword>
<dbReference type="GO" id="GO:0008168">
    <property type="term" value="F:methyltransferase activity"/>
    <property type="evidence" value="ECO:0007669"/>
    <property type="project" value="UniProtKB-KW"/>
</dbReference>
<organism evidence="9 10">
    <name type="scientific">Peribacillus butanolivorans</name>
    <dbReference type="NCBI Taxonomy" id="421767"/>
    <lineage>
        <taxon>Bacteria</taxon>
        <taxon>Bacillati</taxon>
        <taxon>Bacillota</taxon>
        <taxon>Bacilli</taxon>
        <taxon>Bacillales</taxon>
        <taxon>Bacillaceae</taxon>
        <taxon>Peribacillus</taxon>
    </lineage>
</organism>
<dbReference type="InterPro" id="IPR023827">
    <property type="entry name" value="Peptidase_S8_Asp-AS"/>
</dbReference>
<dbReference type="PANTHER" id="PTHR43399:SF4">
    <property type="entry name" value="CELL WALL-ASSOCIATED PROTEASE"/>
    <property type="match status" value="1"/>
</dbReference>
<keyword evidence="8" id="KW-0808">Transferase</keyword>
<dbReference type="PROSITE" id="PS00136">
    <property type="entry name" value="SUBTILASE_ASP"/>
    <property type="match status" value="1"/>
</dbReference>
<dbReference type="InterPro" id="IPR022398">
    <property type="entry name" value="Peptidase_S8_His-AS"/>
</dbReference>
<evidence type="ECO:0000256" key="5">
    <source>
        <dbReference type="PROSITE-ProRule" id="PRU01240"/>
    </source>
</evidence>
<feature type="active site" description="Charge relay system" evidence="5">
    <location>
        <position position="23"/>
    </location>
</feature>
<dbReference type="InterPro" id="IPR051048">
    <property type="entry name" value="Peptidase_S8/S53_subtilisin"/>
</dbReference>
<dbReference type="InterPro" id="IPR023828">
    <property type="entry name" value="Peptidase_S8_Ser-AS"/>
</dbReference>
<dbReference type="Gene3D" id="3.40.50.200">
    <property type="entry name" value="Peptidase S8/S53 domain"/>
    <property type="match status" value="1"/>
</dbReference>
<keyword evidence="3 5" id="KW-0378">Hydrolase</keyword>
<evidence type="ECO:0000313" key="10">
    <source>
        <dbReference type="Proteomes" id="UP000220106"/>
    </source>
</evidence>
<dbReference type="CDD" id="cd07477">
    <property type="entry name" value="Peptidases_S8_Subtilisin_subset"/>
    <property type="match status" value="1"/>
</dbReference>
<evidence type="ECO:0000256" key="1">
    <source>
        <dbReference type="ARBA" id="ARBA00011073"/>
    </source>
</evidence>
<dbReference type="Pfam" id="PF00082">
    <property type="entry name" value="Peptidase_S8"/>
    <property type="match status" value="1"/>
</dbReference>
<keyword evidence="4 5" id="KW-0720">Serine protease</keyword>
<evidence type="ECO:0000313" key="11">
    <source>
        <dbReference type="Proteomes" id="UP000260457"/>
    </source>
</evidence>
<evidence type="ECO:0000256" key="4">
    <source>
        <dbReference type="ARBA" id="ARBA00022825"/>
    </source>
</evidence>
<dbReference type="InterPro" id="IPR036852">
    <property type="entry name" value="Peptidase_S8/S53_dom_sf"/>
</dbReference>